<protein>
    <submittedName>
        <fullName evidence="1">Fungal transcriptional regulatory protein, N-terminal</fullName>
    </submittedName>
</protein>
<gene>
    <name evidence="1" type="ORF">O9K51_08292</name>
</gene>
<evidence type="ECO:0000313" key="2">
    <source>
        <dbReference type="Proteomes" id="UP001163105"/>
    </source>
</evidence>
<organism evidence="1 2">
    <name type="scientific">Purpureocillium lavendulum</name>
    <dbReference type="NCBI Taxonomy" id="1247861"/>
    <lineage>
        <taxon>Eukaryota</taxon>
        <taxon>Fungi</taxon>
        <taxon>Dikarya</taxon>
        <taxon>Ascomycota</taxon>
        <taxon>Pezizomycotina</taxon>
        <taxon>Sordariomycetes</taxon>
        <taxon>Hypocreomycetidae</taxon>
        <taxon>Hypocreales</taxon>
        <taxon>Ophiocordycipitaceae</taxon>
        <taxon>Purpureocillium</taxon>
    </lineage>
</organism>
<keyword evidence="2" id="KW-1185">Reference proteome</keyword>
<dbReference type="EMBL" id="JAQHRD010000007">
    <property type="protein sequence ID" value="KAJ6438890.1"/>
    <property type="molecule type" value="Genomic_DNA"/>
</dbReference>
<dbReference type="Proteomes" id="UP001163105">
    <property type="component" value="Unassembled WGS sequence"/>
</dbReference>
<reference evidence="1" key="1">
    <citation type="submission" date="2023-01" db="EMBL/GenBank/DDBJ databases">
        <title>The growth and conidiation of Purpureocillium lavendulum are regulated by nitrogen source and histone H3K14 acetylation.</title>
        <authorList>
            <person name="Tang P."/>
            <person name="Han J."/>
            <person name="Zhang C."/>
            <person name="Tang P."/>
            <person name="Qi F."/>
            <person name="Zhang K."/>
            <person name="Liang L."/>
        </authorList>
    </citation>
    <scope>NUCLEOTIDE SEQUENCE</scope>
    <source>
        <strain evidence="1">YMF1.00683</strain>
    </source>
</reference>
<dbReference type="AlphaFoldDB" id="A0AB34FIY2"/>
<proteinExistence type="predicted"/>
<accession>A0AB34FIY2</accession>
<comment type="caution">
    <text evidence="1">The sequence shown here is derived from an EMBL/GenBank/DDBJ whole genome shotgun (WGS) entry which is preliminary data.</text>
</comment>
<name>A0AB34FIY2_9HYPO</name>
<evidence type="ECO:0000313" key="1">
    <source>
        <dbReference type="EMBL" id="KAJ6438890.1"/>
    </source>
</evidence>
<sequence>MSSAATTTTSSSVAPASTTASCANLYDIPTADAACAMPHSDNNVKLMSSCCKGSQVVSYFNKCGLYCLAQGQSVGDLTSCLYKANAPWNSVFCRGNTSATATETGTGTVAATASASVIASASGSLTSSLGASGASPSPSKSDSAAPGLRPQGGGVSLSGVVVGATVLSALFLGAFQV</sequence>